<keyword evidence="2" id="KW-1185">Reference proteome</keyword>
<name>A0ABR1V8Z8_9PEZI</name>
<sequence>MFLIVGTRLQHYQTHSTHTLHYQTSSSLLLPELHLVIPAPRTPLTARLATPQLYNTTPRSTMHTKAFLVGFTLCASVLTAPLTGLQRGVNVTQVEQREEAATDGEMHTTGLGIWKRATMNEASASRTQVRRYAPRFHDVPKLTVRLQAPAMQKRTGFGIISGGSNEEA</sequence>
<reference evidence="1 2" key="1">
    <citation type="submission" date="2023-01" db="EMBL/GenBank/DDBJ databases">
        <title>Analysis of 21 Apiospora genomes using comparative genomics revels a genus with tremendous synthesis potential of carbohydrate active enzymes and secondary metabolites.</title>
        <authorList>
            <person name="Sorensen T."/>
        </authorList>
    </citation>
    <scope>NUCLEOTIDE SEQUENCE [LARGE SCALE GENOMIC DNA]</scope>
    <source>
        <strain evidence="1 2">CBS 83171</strain>
    </source>
</reference>
<gene>
    <name evidence="1" type="ORF">PG996_006791</name>
</gene>
<dbReference type="Proteomes" id="UP001446871">
    <property type="component" value="Unassembled WGS sequence"/>
</dbReference>
<dbReference type="EMBL" id="JAQQWM010000004">
    <property type="protein sequence ID" value="KAK8067679.1"/>
    <property type="molecule type" value="Genomic_DNA"/>
</dbReference>
<proteinExistence type="predicted"/>
<protein>
    <submittedName>
        <fullName evidence="1">Uncharacterized protein</fullName>
    </submittedName>
</protein>
<evidence type="ECO:0000313" key="2">
    <source>
        <dbReference type="Proteomes" id="UP001446871"/>
    </source>
</evidence>
<evidence type="ECO:0000313" key="1">
    <source>
        <dbReference type="EMBL" id="KAK8067679.1"/>
    </source>
</evidence>
<comment type="caution">
    <text evidence="1">The sequence shown here is derived from an EMBL/GenBank/DDBJ whole genome shotgun (WGS) entry which is preliminary data.</text>
</comment>
<organism evidence="1 2">
    <name type="scientific">Apiospora saccharicola</name>
    <dbReference type="NCBI Taxonomy" id="335842"/>
    <lineage>
        <taxon>Eukaryota</taxon>
        <taxon>Fungi</taxon>
        <taxon>Dikarya</taxon>
        <taxon>Ascomycota</taxon>
        <taxon>Pezizomycotina</taxon>
        <taxon>Sordariomycetes</taxon>
        <taxon>Xylariomycetidae</taxon>
        <taxon>Amphisphaeriales</taxon>
        <taxon>Apiosporaceae</taxon>
        <taxon>Apiospora</taxon>
    </lineage>
</organism>
<accession>A0ABR1V8Z8</accession>